<dbReference type="EC" id="3.2.1.18" evidence="3"/>
<dbReference type="Gene3D" id="2.120.10.10">
    <property type="match status" value="1"/>
</dbReference>
<dbReference type="PATRIC" id="fig|991778.3.peg.3681"/>
<comment type="caution">
    <text evidence="5">The sequence shown here is derived from an EMBL/GenBank/DDBJ whole genome shotgun (WGS) entry which is preliminary data.</text>
</comment>
<gene>
    <name evidence="5" type="ORF">RBWH47_03000</name>
</gene>
<dbReference type="InterPro" id="IPR036278">
    <property type="entry name" value="Sialidase_sf"/>
</dbReference>
<reference evidence="5 6" key="1">
    <citation type="journal article" date="2013" name="Mar. Genomics">
        <title>Expression of sulfatases in Rhodopirellula baltica and the diversity of sulfatases in the genus Rhodopirellula.</title>
        <authorList>
            <person name="Wegner C.E."/>
            <person name="Richter-Heitmann T."/>
            <person name="Klindworth A."/>
            <person name="Klockow C."/>
            <person name="Richter M."/>
            <person name="Achstetter T."/>
            <person name="Glockner F.O."/>
            <person name="Harder J."/>
        </authorList>
    </citation>
    <scope>NUCLEOTIDE SEQUENCE [LARGE SCALE GENOMIC DNA]</scope>
    <source>
        <strain evidence="5 6">WH47</strain>
    </source>
</reference>
<evidence type="ECO:0000313" key="6">
    <source>
        <dbReference type="Proteomes" id="UP000006222"/>
    </source>
</evidence>
<dbReference type="SUPFAM" id="SSF50939">
    <property type="entry name" value="Sialidases"/>
    <property type="match status" value="1"/>
</dbReference>
<accession>F2AUR2</accession>
<dbReference type="InterPro" id="IPR011040">
    <property type="entry name" value="Sialidase"/>
</dbReference>
<dbReference type="InterPro" id="IPR026856">
    <property type="entry name" value="Sialidase_fam"/>
</dbReference>
<comment type="catalytic activity">
    <reaction evidence="1">
        <text>Hydrolysis of alpha-(2-&gt;3)-, alpha-(2-&gt;6)-, alpha-(2-&gt;8)- glycosidic linkages of terminal sialic acid residues in oligosaccharides, glycoproteins, glycolipids, colominic acid and synthetic substrates.</text>
        <dbReference type="EC" id="3.2.1.18"/>
    </reaction>
</comment>
<dbReference type="GO" id="GO:0016020">
    <property type="term" value="C:membrane"/>
    <property type="evidence" value="ECO:0007669"/>
    <property type="project" value="TreeGrafter"/>
</dbReference>
<dbReference type="GO" id="GO:0006689">
    <property type="term" value="P:ganglioside catabolic process"/>
    <property type="evidence" value="ECO:0007669"/>
    <property type="project" value="TreeGrafter"/>
</dbReference>
<dbReference type="FunFam" id="2.120.10.10:FF:000012">
    <property type="entry name" value="Sialidase [Precursor]"/>
    <property type="match status" value="1"/>
</dbReference>
<dbReference type="PANTHER" id="PTHR10628">
    <property type="entry name" value="SIALIDASE"/>
    <property type="match status" value="1"/>
</dbReference>
<protein>
    <recommendedName>
        <fullName evidence="3">exo-alpha-sialidase</fullName>
        <ecNumber evidence="3">3.2.1.18</ecNumber>
    </recommendedName>
</protein>
<evidence type="ECO:0000256" key="3">
    <source>
        <dbReference type="ARBA" id="ARBA00012733"/>
    </source>
</evidence>
<name>F2AUR2_RHOBT</name>
<evidence type="ECO:0000259" key="4">
    <source>
        <dbReference type="Pfam" id="PF13088"/>
    </source>
</evidence>
<evidence type="ECO:0000256" key="2">
    <source>
        <dbReference type="ARBA" id="ARBA00009348"/>
    </source>
</evidence>
<dbReference type="GO" id="GO:0004308">
    <property type="term" value="F:exo-alpha-sialidase activity"/>
    <property type="evidence" value="ECO:0007669"/>
    <property type="project" value="UniProtKB-EC"/>
</dbReference>
<dbReference type="Proteomes" id="UP000006222">
    <property type="component" value="Unassembled WGS sequence"/>
</dbReference>
<dbReference type="RefSeq" id="WP_007327373.1">
    <property type="nucleotide sequence ID" value="NZ_AFAR01000178.1"/>
</dbReference>
<dbReference type="Pfam" id="PF13088">
    <property type="entry name" value="BNR_2"/>
    <property type="match status" value="1"/>
</dbReference>
<evidence type="ECO:0000313" key="5">
    <source>
        <dbReference type="EMBL" id="EGF26628.1"/>
    </source>
</evidence>
<proteinExistence type="inferred from homology"/>
<organism evidence="5 6">
    <name type="scientific">Rhodopirellula baltica WH47</name>
    <dbReference type="NCBI Taxonomy" id="991778"/>
    <lineage>
        <taxon>Bacteria</taxon>
        <taxon>Pseudomonadati</taxon>
        <taxon>Planctomycetota</taxon>
        <taxon>Planctomycetia</taxon>
        <taxon>Pirellulales</taxon>
        <taxon>Pirellulaceae</taxon>
        <taxon>Rhodopirellula</taxon>
    </lineage>
</organism>
<evidence type="ECO:0000256" key="1">
    <source>
        <dbReference type="ARBA" id="ARBA00000427"/>
    </source>
</evidence>
<dbReference type="AlphaFoldDB" id="F2AUR2"/>
<sequence length="409" mass="45104">MSRQQSALPPRRVDRQVFSAILAVFAAISLFTTVLPAKAEANDEARGQREIVDVFVPEQDRYPAIRIPSLITTNNGTLLAFAEGRQGGDHSENDLIMKRSTDNGSTWSDVVLLNDQGQLSLNNPQAVVLQSGRIVLMYQRSKLGEHKASDGYGPNSYFTLVQTSDDDGQTWSAPRDVSKQVKREKKVTSVAAGPGIGIVLQNGRHKGRIIMPFNQGPYNNWRVYAAYSDDDGQTWNMGDVAPGDGKGHANEVQMVELSDGRVMLNARTQGKGSTKHRKVAVSDNGGQTWSQLQIDQTLIEPTCQASILRYSWSSESKSRIIFANPASQTKRENGVLRISYDEGQSWPSQTDVYPGGFAYSCLTRMQDGRIGVLFERDNYKTISFVAILLSELESSESQSGSSENDQENN</sequence>
<dbReference type="GO" id="GO:0005737">
    <property type="term" value="C:cytoplasm"/>
    <property type="evidence" value="ECO:0007669"/>
    <property type="project" value="TreeGrafter"/>
</dbReference>
<dbReference type="PANTHER" id="PTHR10628:SF30">
    <property type="entry name" value="EXO-ALPHA-SIALIDASE"/>
    <property type="match status" value="1"/>
</dbReference>
<dbReference type="CDD" id="cd15482">
    <property type="entry name" value="Sialidase_non-viral"/>
    <property type="match status" value="1"/>
</dbReference>
<dbReference type="GO" id="GO:0009313">
    <property type="term" value="P:oligosaccharide catabolic process"/>
    <property type="evidence" value="ECO:0007669"/>
    <property type="project" value="TreeGrafter"/>
</dbReference>
<feature type="domain" description="Sialidase" evidence="4">
    <location>
        <begin position="76"/>
        <end position="372"/>
    </location>
</feature>
<dbReference type="EMBL" id="AFAR01000178">
    <property type="protein sequence ID" value="EGF26628.1"/>
    <property type="molecule type" value="Genomic_DNA"/>
</dbReference>
<comment type="similarity">
    <text evidence="2">Belongs to the glycosyl hydrolase 33 family.</text>
</comment>